<protein>
    <submittedName>
        <fullName evidence="2">Uncharacterized protein</fullName>
    </submittedName>
</protein>
<keyword evidence="3" id="KW-1185">Reference proteome</keyword>
<reference evidence="2 3" key="1">
    <citation type="journal article" date="2021" name="Elife">
        <title>Chloroplast acquisition without the gene transfer in kleptoplastic sea slugs, Plakobranchus ocellatus.</title>
        <authorList>
            <person name="Maeda T."/>
            <person name="Takahashi S."/>
            <person name="Yoshida T."/>
            <person name="Shimamura S."/>
            <person name="Takaki Y."/>
            <person name="Nagai Y."/>
            <person name="Toyoda A."/>
            <person name="Suzuki Y."/>
            <person name="Arimoto A."/>
            <person name="Ishii H."/>
            <person name="Satoh N."/>
            <person name="Nishiyama T."/>
            <person name="Hasebe M."/>
            <person name="Maruyama T."/>
            <person name="Minagawa J."/>
            <person name="Obokata J."/>
            <person name="Shigenobu S."/>
        </authorList>
    </citation>
    <scope>NUCLEOTIDE SEQUENCE [LARGE SCALE GENOMIC DNA]</scope>
</reference>
<dbReference type="Proteomes" id="UP000735302">
    <property type="component" value="Unassembled WGS sequence"/>
</dbReference>
<name>A0AAV4C8A4_9GAST</name>
<accession>A0AAV4C8A4</accession>
<evidence type="ECO:0000313" key="3">
    <source>
        <dbReference type="Proteomes" id="UP000735302"/>
    </source>
</evidence>
<evidence type="ECO:0000313" key="2">
    <source>
        <dbReference type="EMBL" id="GFO28789.1"/>
    </source>
</evidence>
<proteinExistence type="predicted"/>
<gene>
    <name evidence="2" type="ORF">PoB_005529400</name>
</gene>
<feature type="region of interest" description="Disordered" evidence="1">
    <location>
        <begin position="76"/>
        <end position="117"/>
    </location>
</feature>
<organism evidence="2 3">
    <name type="scientific">Plakobranchus ocellatus</name>
    <dbReference type="NCBI Taxonomy" id="259542"/>
    <lineage>
        <taxon>Eukaryota</taxon>
        <taxon>Metazoa</taxon>
        <taxon>Spiralia</taxon>
        <taxon>Lophotrochozoa</taxon>
        <taxon>Mollusca</taxon>
        <taxon>Gastropoda</taxon>
        <taxon>Heterobranchia</taxon>
        <taxon>Euthyneura</taxon>
        <taxon>Panpulmonata</taxon>
        <taxon>Sacoglossa</taxon>
        <taxon>Placobranchoidea</taxon>
        <taxon>Plakobranchidae</taxon>
        <taxon>Plakobranchus</taxon>
    </lineage>
</organism>
<dbReference type="AlphaFoldDB" id="A0AAV4C8A4"/>
<dbReference type="EMBL" id="BLXT01006082">
    <property type="protein sequence ID" value="GFO28789.1"/>
    <property type="molecule type" value="Genomic_DNA"/>
</dbReference>
<comment type="caution">
    <text evidence="2">The sequence shown here is derived from an EMBL/GenBank/DDBJ whole genome shotgun (WGS) entry which is preliminary data.</text>
</comment>
<evidence type="ECO:0000256" key="1">
    <source>
        <dbReference type="SAM" id="MobiDB-lite"/>
    </source>
</evidence>
<sequence length="117" mass="13500">MFIVRIKTYLNRRIELSDTKETYDNPRDLIEREHFMDVYPKDLAVIIKEKVLCGQASVGKEADLYVLPRKRNLCDQPHRSTKASARPVMDSARLRETQNKVTGSQHAAGELKTRTIN</sequence>